<evidence type="ECO:0000256" key="11">
    <source>
        <dbReference type="ARBA" id="ARBA00023125"/>
    </source>
</evidence>
<keyword evidence="21" id="KW-1185">Reference proteome</keyword>
<evidence type="ECO:0000256" key="4">
    <source>
        <dbReference type="ARBA" id="ARBA00022634"/>
    </source>
</evidence>
<keyword evidence="5 17" id="KW-0808">Transferase</keyword>
<dbReference type="Pfam" id="PF10391">
    <property type="entry name" value="DNA_pol_lambd_f"/>
    <property type="match status" value="1"/>
</dbReference>
<evidence type="ECO:0000256" key="1">
    <source>
        <dbReference type="ARBA" id="ARBA00001936"/>
    </source>
</evidence>
<dbReference type="SUPFAM" id="SSF47802">
    <property type="entry name" value="DNA polymerase beta, N-terminal domain-like"/>
    <property type="match status" value="1"/>
</dbReference>
<dbReference type="GO" id="GO:0006260">
    <property type="term" value="P:DNA replication"/>
    <property type="evidence" value="ECO:0007669"/>
    <property type="project" value="UniProtKB-KW"/>
</dbReference>
<feature type="compositionally biased region" description="Basic and acidic residues" evidence="18">
    <location>
        <begin position="22"/>
        <end position="33"/>
    </location>
</feature>
<keyword evidence="6 17" id="KW-0548">Nucleotidyltransferase</keyword>
<evidence type="ECO:0000256" key="7">
    <source>
        <dbReference type="ARBA" id="ARBA00022705"/>
    </source>
</evidence>
<feature type="active site" description="Nucleophile; Schiff-base intermediate with DNA; for 5'-dRP lyase activity" evidence="16">
    <location>
        <position position="424"/>
    </location>
</feature>
<comment type="cofactor">
    <cofactor evidence="1">
        <name>Mn(2+)</name>
        <dbReference type="ChEBI" id="CHEBI:29035"/>
    </cofactor>
</comment>
<keyword evidence="12 17" id="KW-0234">DNA repair</keyword>
<name>A0AA39QWU0_9LECA</name>
<dbReference type="Proteomes" id="UP001166286">
    <property type="component" value="Unassembled WGS sequence"/>
</dbReference>
<comment type="subcellular location">
    <subcellularLocation>
        <location evidence="2 17">Nucleus</location>
    </subcellularLocation>
</comment>
<dbReference type="PROSITE" id="PS00522">
    <property type="entry name" value="DNA_POLYMERASE_X"/>
    <property type="match status" value="1"/>
</dbReference>
<comment type="catalytic activity">
    <reaction evidence="15 17">
        <text>DNA(n) + a 2'-deoxyribonucleoside 5'-triphosphate = DNA(n+1) + diphosphate</text>
        <dbReference type="Rhea" id="RHEA:22508"/>
        <dbReference type="Rhea" id="RHEA-COMP:17339"/>
        <dbReference type="Rhea" id="RHEA-COMP:17340"/>
        <dbReference type="ChEBI" id="CHEBI:33019"/>
        <dbReference type="ChEBI" id="CHEBI:61560"/>
        <dbReference type="ChEBI" id="CHEBI:173112"/>
        <dbReference type="EC" id="2.7.7.7"/>
    </reaction>
</comment>
<dbReference type="InterPro" id="IPR037160">
    <property type="entry name" value="DNA_Pol_thumb_sf"/>
</dbReference>
<reference evidence="20" key="1">
    <citation type="submission" date="2023-03" db="EMBL/GenBank/DDBJ databases">
        <title>Complete genome of Cladonia borealis.</title>
        <authorList>
            <person name="Park H."/>
        </authorList>
    </citation>
    <scope>NUCLEOTIDE SEQUENCE</scope>
    <source>
        <strain evidence="20">ANT050790</strain>
    </source>
</reference>
<evidence type="ECO:0000256" key="13">
    <source>
        <dbReference type="ARBA" id="ARBA00023239"/>
    </source>
</evidence>
<dbReference type="InterPro" id="IPR010996">
    <property type="entry name" value="HHH_MUS81"/>
</dbReference>
<dbReference type="InterPro" id="IPR002008">
    <property type="entry name" value="DNA_pol_X_beta-like"/>
</dbReference>
<dbReference type="AlphaFoldDB" id="A0AA39QWU0"/>
<dbReference type="SUPFAM" id="SSF52113">
    <property type="entry name" value="BRCT domain"/>
    <property type="match status" value="1"/>
</dbReference>
<evidence type="ECO:0000256" key="2">
    <source>
        <dbReference type="ARBA" id="ARBA00004123"/>
    </source>
</evidence>
<evidence type="ECO:0000256" key="14">
    <source>
        <dbReference type="ARBA" id="ARBA00023242"/>
    </source>
</evidence>
<dbReference type="FunFam" id="1.10.150.110:FF:000005">
    <property type="entry name" value="DNA polymerase POL4"/>
    <property type="match status" value="1"/>
</dbReference>
<keyword evidence="7" id="KW-0235">DNA replication</keyword>
<evidence type="ECO:0000256" key="5">
    <source>
        <dbReference type="ARBA" id="ARBA00022679"/>
    </source>
</evidence>
<dbReference type="Gene3D" id="3.40.50.10190">
    <property type="entry name" value="BRCT domain"/>
    <property type="match status" value="1"/>
</dbReference>
<dbReference type="Pfam" id="PF14791">
    <property type="entry name" value="DNA_pol_B_thumb"/>
    <property type="match status" value="1"/>
</dbReference>
<evidence type="ECO:0000256" key="18">
    <source>
        <dbReference type="SAM" id="MobiDB-lite"/>
    </source>
</evidence>
<dbReference type="InterPro" id="IPR029398">
    <property type="entry name" value="PolB_thumb"/>
</dbReference>
<accession>A0AA39QWU0</accession>
<dbReference type="GO" id="GO:0003677">
    <property type="term" value="F:DNA binding"/>
    <property type="evidence" value="ECO:0007669"/>
    <property type="project" value="UniProtKB-UniRule"/>
</dbReference>
<dbReference type="CDD" id="cd00141">
    <property type="entry name" value="NT_POLXc"/>
    <property type="match status" value="1"/>
</dbReference>
<evidence type="ECO:0000313" key="20">
    <source>
        <dbReference type="EMBL" id="KAK0509389.1"/>
    </source>
</evidence>
<dbReference type="Gene3D" id="3.30.210.10">
    <property type="entry name" value="DNA polymerase, thumb domain"/>
    <property type="match status" value="1"/>
</dbReference>
<gene>
    <name evidence="20" type="ORF">JMJ35_007783</name>
</gene>
<dbReference type="InterPro" id="IPR019843">
    <property type="entry name" value="DNA_pol-X_BS"/>
</dbReference>
<comment type="function">
    <text evidence="17">DNA polymerase that functions in several pathways of DNA repair. Involved in base excision repair (BER) responsible for repair of lesions that give rise to abasic (AP) sites in DNA. Also contributes to DNA double-strand break repair by non-homologous end joining and homologous recombination. Has both template-dependent and template-independent (terminal transferase) DNA polymerase activities. Has also a 5'-deoxyribose-5-phosphate lyase (dRP lyase) activity.</text>
</comment>
<dbReference type="SUPFAM" id="SSF81585">
    <property type="entry name" value="PsbU/PolX domain-like"/>
    <property type="match status" value="1"/>
</dbReference>
<keyword evidence="8" id="KW-0479">Metal-binding</keyword>
<dbReference type="InterPro" id="IPR036420">
    <property type="entry name" value="BRCT_dom_sf"/>
</dbReference>
<evidence type="ECO:0000256" key="17">
    <source>
        <dbReference type="RuleBase" id="RU366014"/>
    </source>
</evidence>
<evidence type="ECO:0000313" key="21">
    <source>
        <dbReference type="Proteomes" id="UP001166286"/>
    </source>
</evidence>
<keyword evidence="13" id="KW-0456">Lyase</keyword>
<sequence length="690" mass="78716">MDKETKETFFNELYQLDDSQSEEDRSDAVEKLRQSRSIMQRNRRVRYSHPDQPLERTVSAPLPLVSTPSKDGVENSMKAPTSSVLSHTVKKDVFVEISGQKKQTHDVTVLKDGLRVNGKRKRGQSLSLMPESQQIFKNSSFFFFPNNDVAPSRRFRIRKAMEWGATWIKEWRGSVTHVIVDKELCYKDLLSFLHVDALPANVVLVNETYPADCIIFRFLVNPSQPQYRVSGDSLQLKPDKEELLRLQQTPSRTEGSVQDDSSQSHLEAKLDNTEHGRGPIQASELSYTALDEAIEEAKAIQDLPFDSDEDESSSGSVVPDGSGDDLSEDDRQAEPKFKGSFNRLSQTNFSCMSKHDGTSRSENPNAKTIEVLQKMADYYERIQDHWRLTAYRKAIAALRKRTTKITTAKEAFAIPFIGKRLADKIEEIVWTNRLRRLENTKLEPNDEVFHLFLKIYSVGLAQASKWVSQGYRTLDDLLTKAQLTRNQKLGIEHFDDFQTRIPRQETDSHGQYVRDTCSNIDAGIQITIGGSYRRGATDSGDVDFIITKPDCSIEILRTIILERLIPQLFQRGYLKVGLATTSKQDGTKWHGAAALPGTSVWRRIDFLLVPREEMGAALIYFTGNDIFNRSIRLLASKKGMRLNQRGLWKDVIRGKNRKRMTQGTLVEGKDEKRIFELLGVPWRPPQHRIC</sequence>
<dbReference type="InterPro" id="IPR027421">
    <property type="entry name" value="DNA_pol_lamdba_lyase_dom_sf"/>
</dbReference>
<dbReference type="GO" id="GO:0005634">
    <property type="term" value="C:nucleus"/>
    <property type="evidence" value="ECO:0007669"/>
    <property type="project" value="UniProtKB-SubCell"/>
</dbReference>
<dbReference type="GO" id="GO:0046872">
    <property type="term" value="F:metal ion binding"/>
    <property type="evidence" value="ECO:0007669"/>
    <property type="project" value="UniProtKB-UniRule"/>
</dbReference>
<keyword evidence="9 17" id="KW-0227">DNA damage</keyword>
<protein>
    <recommendedName>
        <fullName evidence="17">DNA polymerase</fullName>
        <ecNumber evidence="17">2.7.7.7</ecNumber>
    </recommendedName>
</protein>
<dbReference type="Gene3D" id="1.10.150.110">
    <property type="entry name" value="DNA polymerase beta, N-terminal domain-like"/>
    <property type="match status" value="1"/>
</dbReference>
<dbReference type="InterPro" id="IPR028207">
    <property type="entry name" value="DNA_pol_B_palm_palm"/>
</dbReference>
<dbReference type="Pfam" id="PF14716">
    <property type="entry name" value="HHH_8"/>
    <property type="match status" value="1"/>
</dbReference>
<dbReference type="PROSITE" id="PS50172">
    <property type="entry name" value="BRCT"/>
    <property type="match status" value="1"/>
</dbReference>
<evidence type="ECO:0000256" key="9">
    <source>
        <dbReference type="ARBA" id="ARBA00022763"/>
    </source>
</evidence>
<keyword evidence="10 17" id="KW-0239">DNA-directed DNA polymerase</keyword>
<proteinExistence type="inferred from homology"/>
<evidence type="ECO:0000256" key="16">
    <source>
        <dbReference type="PIRSR" id="PIRSR622312-50"/>
    </source>
</evidence>
<dbReference type="SUPFAM" id="SSF81301">
    <property type="entry name" value="Nucleotidyltransferase"/>
    <property type="match status" value="1"/>
</dbReference>
<comment type="caution">
    <text evidence="20">The sequence shown here is derived from an EMBL/GenBank/DDBJ whole genome shotgun (WGS) entry which is preliminary data.</text>
</comment>
<keyword evidence="11" id="KW-0238">DNA-binding</keyword>
<keyword evidence="14 17" id="KW-0539">Nucleus</keyword>
<dbReference type="InterPro" id="IPR018944">
    <property type="entry name" value="DNA_pol_lambd_fingers_domain"/>
</dbReference>
<dbReference type="InterPro" id="IPR043519">
    <property type="entry name" value="NT_sf"/>
</dbReference>
<evidence type="ECO:0000256" key="15">
    <source>
        <dbReference type="ARBA" id="ARBA00049244"/>
    </source>
</evidence>
<evidence type="ECO:0000256" key="3">
    <source>
        <dbReference type="ARBA" id="ARBA00008323"/>
    </source>
</evidence>
<dbReference type="Pfam" id="PF14792">
    <property type="entry name" value="DNA_pol_B_palm"/>
    <property type="match status" value="1"/>
</dbReference>
<dbReference type="GO" id="GO:0003887">
    <property type="term" value="F:DNA-directed DNA polymerase activity"/>
    <property type="evidence" value="ECO:0007669"/>
    <property type="project" value="UniProtKB-UniRule"/>
</dbReference>
<evidence type="ECO:0000256" key="8">
    <source>
        <dbReference type="ARBA" id="ARBA00022723"/>
    </source>
</evidence>
<dbReference type="Gene3D" id="3.30.460.10">
    <property type="entry name" value="Beta Polymerase, domain 2"/>
    <property type="match status" value="1"/>
</dbReference>
<dbReference type="GO" id="GO:0016829">
    <property type="term" value="F:lyase activity"/>
    <property type="evidence" value="ECO:0007669"/>
    <property type="project" value="UniProtKB-KW"/>
</dbReference>
<dbReference type="InterPro" id="IPR001357">
    <property type="entry name" value="BRCT_dom"/>
</dbReference>
<organism evidence="20 21">
    <name type="scientific">Cladonia borealis</name>
    <dbReference type="NCBI Taxonomy" id="184061"/>
    <lineage>
        <taxon>Eukaryota</taxon>
        <taxon>Fungi</taxon>
        <taxon>Dikarya</taxon>
        <taxon>Ascomycota</taxon>
        <taxon>Pezizomycotina</taxon>
        <taxon>Lecanoromycetes</taxon>
        <taxon>OSLEUM clade</taxon>
        <taxon>Lecanoromycetidae</taxon>
        <taxon>Lecanorales</taxon>
        <taxon>Lecanorineae</taxon>
        <taxon>Cladoniaceae</taxon>
        <taxon>Cladonia</taxon>
    </lineage>
</organism>
<dbReference type="SMART" id="SM00483">
    <property type="entry name" value="POLXc"/>
    <property type="match status" value="1"/>
</dbReference>
<evidence type="ECO:0000259" key="19">
    <source>
        <dbReference type="PROSITE" id="PS50172"/>
    </source>
</evidence>
<feature type="domain" description="BRCT" evidence="19">
    <location>
        <begin position="131"/>
        <end position="214"/>
    </location>
</feature>
<dbReference type="FunFam" id="1.10.150.20:FF:000010">
    <property type="entry name" value="DNA polymerase lambda"/>
    <property type="match status" value="1"/>
</dbReference>
<dbReference type="PRINTS" id="PR00869">
    <property type="entry name" value="DNAPOLX"/>
</dbReference>
<dbReference type="PANTHER" id="PTHR11276">
    <property type="entry name" value="DNA POLYMERASE TYPE-X FAMILY MEMBER"/>
    <property type="match status" value="1"/>
</dbReference>
<dbReference type="PANTHER" id="PTHR11276:SF28">
    <property type="entry name" value="DNA POLYMERASE LAMBDA"/>
    <property type="match status" value="1"/>
</dbReference>
<evidence type="ECO:0000256" key="10">
    <source>
        <dbReference type="ARBA" id="ARBA00022932"/>
    </source>
</evidence>
<dbReference type="FunFam" id="3.30.210.10:FF:000001">
    <property type="entry name" value="DNA polymerase lambda"/>
    <property type="match status" value="1"/>
</dbReference>
<dbReference type="GO" id="GO:0006303">
    <property type="term" value="P:double-strand break repair via nonhomologous end joining"/>
    <property type="evidence" value="ECO:0007669"/>
    <property type="project" value="TreeGrafter"/>
</dbReference>
<dbReference type="InterPro" id="IPR002054">
    <property type="entry name" value="DNA-dir_DNA_pol_X"/>
</dbReference>
<comment type="similarity">
    <text evidence="3 17">Belongs to the DNA polymerase type-X family.</text>
</comment>
<dbReference type="EMBL" id="JAFEKC020000018">
    <property type="protein sequence ID" value="KAK0509389.1"/>
    <property type="molecule type" value="Genomic_DNA"/>
</dbReference>
<dbReference type="EC" id="2.7.7.7" evidence="17"/>
<dbReference type="InterPro" id="IPR022312">
    <property type="entry name" value="DNA_pol_X"/>
</dbReference>
<dbReference type="PRINTS" id="PR00870">
    <property type="entry name" value="DNAPOLXBETA"/>
</dbReference>
<keyword evidence="4" id="KW-0237">DNA synthesis</keyword>
<feature type="region of interest" description="Disordered" evidence="18">
    <location>
        <begin position="1"/>
        <end position="82"/>
    </location>
</feature>
<dbReference type="Gene3D" id="1.10.150.20">
    <property type="entry name" value="5' to 3' exonuclease, C-terminal subdomain"/>
    <property type="match status" value="1"/>
</dbReference>
<evidence type="ECO:0000256" key="6">
    <source>
        <dbReference type="ARBA" id="ARBA00022695"/>
    </source>
</evidence>
<feature type="region of interest" description="Disordered" evidence="18">
    <location>
        <begin position="302"/>
        <end position="339"/>
    </location>
</feature>
<evidence type="ECO:0000256" key="12">
    <source>
        <dbReference type="ARBA" id="ARBA00023204"/>
    </source>
</evidence>